<evidence type="ECO:0000313" key="5">
    <source>
        <dbReference type="Proteomes" id="UP000283568"/>
    </source>
</evidence>
<evidence type="ECO:0000313" key="4">
    <source>
        <dbReference type="Proteomes" id="UP000225605"/>
    </source>
</evidence>
<protein>
    <submittedName>
        <fullName evidence="2">Polysaccharide biosynthesis protein/putative rhamnosyl transferase</fullName>
    </submittedName>
    <submittedName>
        <fullName evidence="3">Rhamnosyltransferase</fullName>
    </submittedName>
</protein>
<proteinExistence type="predicted"/>
<accession>A0A2D0IK20</accession>
<name>A0A2D0IK20_9GAMM</name>
<dbReference type="PANTHER" id="PTHR43685">
    <property type="entry name" value="GLYCOSYLTRANSFERASE"/>
    <property type="match status" value="1"/>
</dbReference>
<dbReference type="AlphaFoldDB" id="A0A2D0IK20"/>
<dbReference type="EMBL" id="NIBT01000039">
    <property type="protein sequence ID" value="PHM22113.1"/>
    <property type="molecule type" value="Genomic_DNA"/>
</dbReference>
<comment type="caution">
    <text evidence="2">The sequence shown here is derived from an EMBL/GenBank/DDBJ whole genome shotgun (WGS) entry which is preliminary data.</text>
</comment>
<dbReference type="SUPFAM" id="SSF53448">
    <property type="entry name" value="Nucleotide-diphospho-sugar transferases"/>
    <property type="match status" value="1"/>
</dbReference>
<organism evidence="2 4">
    <name type="scientific">Xenorhabdus ehlersii</name>
    <dbReference type="NCBI Taxonomy" id="290111"/>
    <lineage>
        <taxon>Bacteria</taxon>
        <taxon>Pseudomonadati</taxon>
        <taxon>Pseudomonadota</taxon>
        <taxon>Gammaproteobacteria</taxon>
        <taxon>Enterobacterales</taxon>
        <taxon>Morganellaceae</taxon>
        <taxon>Xenorhabdus</taxon>
    </lineage>
</organism>
<dbReference type="OrthoDB" id="9802649at2"/>
<reference evidence="2 4" key="1">
    <citation type="journal article" date="2017" name="Nat. Microbiol.">
        <title>Natural product diversity associated with the nematode symbionts Photorhabdus and Xenorhabdus.</title>
        <authorList>
            <person name="Tobias N.J."/>
            <person name="Wolff H."/>
            <person name="Djahanschiri B."/>
            <person name="Grundmann F."/>
            <person name="Kronenwerth M."/>
            <person name="Shi Y.M."/>
            <person name="Simonyi S."/>
            <person name="Grun P."/>
            <person name="Shapiro-Ilan D."/>
            <person name="Pidot S.J."/>
            <person name="Stinear T.P."/>
            <person name="Ebersberger I."/>
            <person name="Bode H.B."/>
        </authorList>
    </citation>
    <scope>NUCLEOTIDE SEQUENCE [LARGE SCALE GENOMIC DNA]</scope>
    <source>
        <strain evidence="2 4">DSM 16337</strain>
    </source>
</reference>
<sequence>MKNKVLVLLAAYNGKKWILEQIQSILDQDNVDVSILISVDESSDGTEQLVQELAYKNEKIKFLPMGEKFGGAAKNFFRLMIEADAEQYNYISFADQDDIWYVDKLNTAINHLNTNDFYSSDVTAFWDDGRTCNIIKSQPFVKYDFIFEAAGPGCTYVMKRDAFIKAQRFIIDNKCRALDFSLHDWFLYAFARANNLKWFIDNKPSMLYRQHANNQVGANNSIKAIIKRLKLIKLKWYRTEVEKLISLLSLNDEKFVCKALHNGYSGNLYLLFNIHKVRRRMRDRILLGFVLLINVF</sequence>
<evidence type="ECO:0000259" key="1">
    <source>
        <dbReference type="Pfam" id="PF00535"/>
    </source>
</evidence>
<dbReference type="RefSeq" id="WP_099134049.1">
    <property type="nucleotide sequence ID" value="NZ_CAWNOJ010000052.1"/>
</dbReference>
<dbReference type="InterPro" id="IPR029044">
    <property type="entry name" value="Nucleotide-diphossugar_trans"/>
</dbReference>
<dbReference type="EMBL" id="RAQI01000001">
    <property type="protein sequence ID" value="RKE93330.1"/>
    <property type="molecule type" value="Genomic_DNA"/>
</dbReference>
<dbReference type="GO" id="GO:0016740">
    <property type="term" value="F:transferase activity"/>
    <property type="evidence" value="ECO:0007669"/>
    <property type="project" value="UniProtKB-KW"/>
</dbReference>
<dbReference type="PANTHER" id="PTHR43685:SF2">
    <property type="entry name" value="GLYCOSYLTRANSFERASE 2-LIKE DOMAIN-CONTAINING PROTEIN"/>
    <property type="match status" value="1"/>
</dbReference>
<gene>
    <name evidence="3" type="ORF">BDE27_1063</name>
    <name evidence="2" type="ORF">Xehl_03946</name>
</gene>
<keyword evidence="5" id="KW-1185">Reference proteome</keyword>
<evidence type="ECO:0000313" key="2">
    <source>
        <dbReference type="EMBL" id="PHM22113.1"/>
    </source>
</evidence>
<dbReference type="Proteomes" id="UP000225605">
    <property type="component" value="Unassembled WGS sequence"/>
</dbReference>
<dbReference type="InterPro" id="IPR001173">
    <property type="entry name" value="Glyco_trans_2-like"/>
</dbReference>
<dbReference type="Gene3D" id="3.90.550.10">
    <property type="entry name" value="Spore Coat Polysaccharide Biosynthesis Protein SpsA, Chain A"/>
    <property type="match status" value="1"/>
</dbReference>
<reference evidence="3 5" key="2">
    <citation type="submission" date="2018-09" db="EMBL/GenBank/DDBJ databases">
        <title>Genomic Encyclopedia of Archaeal and Bacterial Type Strains, Phase II (KMG-II): from individual species to whole genera.</title>
        <authorList>
            <person name="Goeker M."/>
        </authorList>
    </citation>
    <scope>NUCLEOTIDE SEQUENCE [LARGE SCALE GENOMIC DNA]</scope>
    <source>
        <strain evidence="3 5">DSM 16337</strain>
    </source>
</reference>
<dbReference type="InterPro" id="IPR050834">
    <property type="entry name" value="Glycosyltransf_2"/>
</dbReference>
<keyword evidence="2" id="KW-0808">Transferase</keyword>
<dbReference type="Proteomes" id="UP000283568">
    <property type="component" value="Unassembled WGS sequence"/>
</dbReference>
<dbReference type="Pfam" id="PF00535">
    <property type="entry name" value="Glycos_transf_2"/>
    <property type="match status" value="1"/>
</dbReference>
<evidence type="ECO:0000313" key="3">
    <source>
        <dbReference type="EMBL" id="RKE93330.1"/>
    </source>
</evidence>
<feature type="domain" description="Glycosyltransferase 2-like" evidence="1">
    <location>
        <begin position="7"/>
        <end position="121"/>
    </location>
</feature>